<evidence type="ECO:0000256" key="1">
    <source>
        <dbReference type="SAM" id="MobiDB-lite"/>
    </source>
</evidence>
<evidence type="ECO:0000313" key="2">
    <source>
        <dbReference type="EMBL" id="GEO97576.1"/>
    </source>
</evidence>
<dbReference type="EMBL" id="BJZS01000155">
    <property type="protein sequence ID" value="GEO97576.1"/>
    <property type="molecule type" value="Genomic_DNA"/>
</dbReference>
<reference evidence="2 3" key="1">
    <citation type="submission" date="2019-07" db="EMBL/GenBank/DDBJ databases">
        <title>Whole genome shotgun sequence of Kocuria turfanensis NBRC 107627.</title>
        <authorList>
            <person name="Hosoyama A."/>
            <person name="Uohara A."/>
            <person name="Ohji S."/>
            <person name="Ichikawa N."/>
        </authorList>
    </citation>
    <scope>NUCLEOTIDE SEQUENCE [LARGE SCALE GENOMIC DNA]</scope>
    <source>
        <strain evidence="2 3">NBRC 107627</strain>
    </source>
</reference>
<comment type="caution">
    <text evidence="2">The sequence shown here is derived from an EMBL/GenBank/DDBJ whole genome shotgun (WGS) entry which is preliminary data.</text>
</comment>
<keyword evidence="3" id="KW-1185">Reference proteome</keyword>
<feature type="region of interest" description="Disordered" evidence="1">
    <location>
        <begin position="92"/>
        <end position="112"/>
    </location>
</feature>
<dbReference type="Proteomes" id="UP000321103">
    <property type="component" value="Unassembled WGS sequence"/>
</dbReference>
<organism evidence="2 3">
    <name type="scientific">Kocuria turfanensis</name>
    <dbReference type="NCBI Taxonomy" id="388357"/>
    <lineage>
        <taxon>Bacteria</taxon>
        <taxon>Bacillati</taxon>
        <taxon>Actinomycetota</taxon>
        <taxon>Actinomycetes</taxon>
        <taxon>Micrococcales</taxon>
        <taxon>Micrococcaceae</taxon>
        <taxon>Kocuria</taxon>
    </lineage>
</organism>
<gene>
    <name evidence="2" type="ORF">KTU01_36990</name>
</gene>
<protein>
    <submittedName>
        <fullName evidence="2">Uncharacterized protein</fullName>
    </submittedName>
</protein>
<name>A0A512IIN0_9MICC</name>
<dbReference type="AlphaFoldDB" id="A0A512IIN0"/>
<feature type="compositionally biased region" description="Polar residues" evidence="1">
    <location>
        <begin position="98"/>
        <end position="112"/>
    </location>
</feature>
<proteinExistence type="predicted"/>
<evidence type="ECO:0000313" key="3">
    <source>
        <dbReference type="Proteomes" id="UP000321103"/>
    </source>
</evidence>
<sequence length="112" mass="12487">MMFYHEHVHASSWGAVCKCALAGKHAAPLWANVHLPWQTSAMTEYKPPKMIGRKVPFSMRLTLDQHRLAAENASRVGLSMAEYIGALIERDSGRTNKLDNPQETELPLSNTA</sequence>
<accession>A0A512IIN0</accession>